<dbReference type="Proteomes" id="UP000499080">
    <property type="component" value="Unassembled WGS sequence"/>
</dbReference>
<keyword evidence="3" id="KW-1185">Reference proteome</keyword>
<reference evidence="2 3" key="1">
    <citation type="journal article" date="2019" name="Sci. Rep.">
        <title>Orb-weaving spider Araneus ventricosus genome elucidates the spidroin gene catalogue.</title>
        <authorList>
            <person name="Kono N."/>
            <person name="Nakamura H."/>
            <person name="Ohtoshi R."/>
            <person name="Moran D.A.P."/>
            <person name="Shinohara A."/>
            <person name="Yoshida Y."/>
            <person name="Fujiwara M."/>
            <person name="Mori M."/>
            <person name="Tomita M."/>
            <person name="Arakawa K."/>
        </authorList>
    </citation>
    <scope>NUCLEOTIDE SEQUENCE [LARGE SCALE GENOMIC DNA]</scope>
</reference>
<dbReference type="InterPro" id="IPR001584">
    <property type="entry name" value="Integrase_cat-core"/>
</dbReference>
<dbReference type="Gene3D" id="3.30.420.10">
    <property type="entry name" value="Ribonuclease H-like superfamily/Ribonuclease H"/>
    <property type="match status" value="1"/>
</dbReference>
<gene>
    <name evidence="2" type="ORF">AVEN_235444_1</name>
</gene>
<dbReference type="PROSITE" id="PS50994">
    <property type="entry name" value="INTEGRASE"/>
    <property type="match status" value="1"/>
</dbReference>
<evidence type="ECO:0000313" key="2">
    <source>
        <dbReference type="EMBL" id="GBL74511.1"/>
    </source>
</evidence>
<organism evidence="2 3">
    <name type="scientific">Araneus ventricosus</name>
    <name type="common">Orbweaver spider</name>
    <name type="synonym">Epeira ventricosa</name>
    <dbReference type="NCBI Taxonomy" id="182803"/>
    <lineage>
        <taxon>Eukaryota</taxon>
        <taxon>Metazoa</taxon>
        <taxon>Ecdysozoa</taxon>
        <taxon>Arthropoda</taxon>
        <taxon>Chelicerata</taxon>
        <taxon>Arachnida</taxon>
        <taxon>Araneae</taxon>
        <taxon>Araneomorphae</taxon>
        <taxon>Entelegynae</taxon>
        <taxon>Araneoidea</taxon>
        <taxon>Araneidae</taxon>
        <taxon>Araneus</taxon>
    </lineage>
</organism>
<name>A0A4Y2A3S9_ARAVE</name>
<dbReference type="InterPro" id="IPR036397">
    <property type="entry name" value="RNaseH_sf"/>
</dbReference>
<evidence type="ECO:0000313" key="3">
    <source>
        <dbReference type="Proteomes" id="UP000499080"/>
    </source>
</evidence>
<accession>A0A4Y2A3S9</accession>
<dbReference type="SUPFAM" id="SSF53098">
    <property type="entry name" value="Ribonuclease H-like"/>
    <property type="match status" value="1"/>
</dbReference>
<dbReference type="EMBL" id="BGPR01000005">
    <property type="protein sequence ID" value="GBL74511.1"/>
    <property type="molecule type" value="Genomic_DNA"/>
</dbReference>
<feature type="domain" description="Integrase catalytic" evidence="1">
    <location>
        <begin position="1"/>
        <end position="124"/>
    </location>
</feature>
<protein>
    <recommendedName>
        <fullName evidence="1">Integrase catalytic domain-containing protein</fullName>
    </recommendedName>
</protein>
<sequence length="199" mass="22690">MTAEMVAKCLVTNWISRFGVLSVITSDQGRQFLSRLFVTLSSLFGVTKIRTTPYHATANGMVEGIHQTFKQALMCYNNLCWTYTLPIVLLGIRTAVKEDIQASCSEMVYRTSFRIPGQFFDPSLKPIPESTFLEHHRSTMENLTPVPASTHTNRACFVHPALNECSHVFMRKDWVKPPLYPPMMDLRKTCRDKVKLLPC</sequence>
<dbReference type="PANTHER" id="PTHR38681:SF1">
    <property type="entry name" value="RETROVIRUS-RELATED POL POLYPROTEIN FROM TRANSPOSON 412-LIKE PROTEIN"/>
    <property type="match status" value="1"/>
</dbReference>
<proteinExistence type="predicted"/>
<evidence type="ECO:0000259" key="1">
    <source>
        <dbReference type="PROSITE" id="PS50994"/>
    </source>
</evidence>
<dbReference type="PANTHER" id="PTHR38681">
    <property type="entry name" value="RETROVIRUS-RELATED POL POLYPROTEIN FROM TRANSPOSON 412-LIKE PROTEIN-RELATED"/>
    <property type="match status" value="1"/>
</dbReference>
<dbReference type="InterPro" id="IPR012337">
    <property type="entry name" value="RNaseH-like_sf"/>
</dbReference>
<dbReference type="GO" id="GO:0003676">
    <property type="term" value="F:nucleic acid binding"/>
    <property type="evidence" value="ECO:0007669"/>
    <property type="project" value="InterPro"/>
</dbReference>
<comment type="caution">
    <text evidence="2">The sequence shown here is derived from an EMBL/GenBank/DDBJ whole genome shotgun (WGS) entry which is preliminary data.</text>
</comment>
<dbReference type="OrthoDB" id="6425977at2759"/>
<dbReference type="AlphaFoldDB" id="A0A4Y2A3S9"/>
<dbReference type="GO" id="GO:0015074">
    <property type="term" value="P:DNA integration"/>
    <property type="evidence" value="ECO:0007669"/>
    <property type="project" value="InterPro"/>
</dbReference>